<reference evidence="1 2" key="1">
    <citation type="journal article" date="2019" name="Emerg. Microbes Infect.">
        <title>Comprehensive subspecies identification of 175 nontuberculous mycobacteria species based on 7547 genomic profiles.</title>
        <authorList>
            <person name="Matsumoto Y."/>
            <person name="Kinjo T."/>
            <person name="Motooka D."/>
            <person name="Nabeya D."/>
            <person name="Jung N."/>
            <person name="Uechi K."/>
            <person name="Horii T."/>
            <person name="Iida T."/>
            <person name="Fujita J."/>
            <person name="Nakamura S."/>
        </authorList>
    </citation>
    <scope>NUCLEOTIDE SEQUENCE [LARGE SCALE GENOMIC DNA]</scope>
    <source>
        <strain evidence="1 2">JCM 14742</strain>
    </source>
</reference>
<organism evidence="1 2">
    <name type="scientific">Mycobacterium parmense</name>
    <dbReference type="NCBI Taxonomy" id="185642"/>
    <lineage>
        <taxon>Bacteria</taxon>
        <taxon>Bacillati</taxon>
        <taxon>Actinomycetota</taxon>
        <taxon>Actinomycetes</taxon>
        <taxon>Mycobacteriales</taxon>
        <taxon>Mycobacteriaceae</taxon>
        <taxon>Mycobacterium</taxon>
        <taxon>Mycobacterium simiae complex</taxon>
    </lineage>
</organism>
<accession>A0A7I7YV43</accession>
<evidence type="ECO:0000313" key="1">
    <source>
        <dbReference type="EMBL" id="BBZ45142.1"/>
    </source>
</evidence>
<sequence>MTIEDTARRVRRGQREVLRLQRRLWLAQLAFWPGVVLIGVVASAAAWAAWRRRSRAASPLPSYQPASD</sequence>
<dbReference type="EMBL" id="AP022614">
    <property type="protein sequence ID" value="BBZ45142.1"/>
    <property type="molecule type" value="Genomic_DNA"/>
</dbReference>
<name>A0A7I7YV43_9MYCO</name>
<dbReference type="RefSeq" id="WP_085267956.1">
    <property type="nucleotide sequence ID" value="NZ_AP022614.1"/>
</dbReference>
<keyword evidence="2" id="KW-1185">Reference proteome</keyword>
<evidence type="ECO:0000313" key="2">
    <source>
        <dbReference type="Proteomes" id="UP000467105"/>
    </source>
</evidence>
<proteinExistence type="predicted"/>
<dbReference type="Proteomes" id="UP000467105">
    <property type="component" value="Chromosome"/>
</dbReference>
<protein>
    <submittedName>
        <fullName evidence="1">Uncharacterized protein</fullName>
    </submittedName>
</protein>
<dbReference type="AlphaFoldDB" id="A0A7I7YV43"/>
<gene>
    <name evidence="1" type="ORF">MPRM_24230</name>
</gene>